<gene>
    <name evidence="7" type="ORF">HK26_04760</name>
</gene>
<dbReference type="EMBL" id="JOPJ01000002">
    <property type="protein sequence ID" value="OUJ13945.1"/>
    <property type="molecule type" value="Genomic_DNA"/>
</dbReference>
<dbReference type="PANTHER" id="PTHR30096:SF0">
    <property type="entry name" value="4,5-DOPA DIOXYGENASE EXTRADIOL-LIKE PROTEIN"/>
    <property type="match status" value="1"/>
</dbReference>
<keyword evidence="3" id="KW-0479">Metal-binding</keyword>
<evidence type="ECO:0000256" key="3">
    <source>
        <dbReference type="ARBA" id="ARBA00022723"/>
    </source>
</evidence>
<keyword evidence="7" id="KW-0223">Dioxygenase</keyword>
<evidence type="ECO:0000313" key="8">
    <source>
        <dbReference type="Proteomes" id="UP000194931"/>
    </source>
</evidence>
<feature type="domain" description="Extradiol ring-cleavage dioxygenase class III enzyme subunit B" evidence="6">
    <location>
        <begin position="51"/>
        <end position="259"/>
    </location>
</feature>
<dbReference type="STRING" id="1236501.GCA_000613865_01312"/>
<dbReference type="PANTHER" id="PTHR30096">
    <property type="entry name" value="4,5-DOPA DIOXYGENASE EXTRADIOL-LIKE PROTEIN"/>
    <property type="match status" value="1"/>
</dbReference>
<protein>
    <submittedName>
        <fullName evidence="7">Aromatic ring-opening dioxygenase LigA</fullName>
    </submittedName>
</protein>
<proteinExistence type="inferred from homology"/>
<comment type="cofactor">
    <cofactor evidence="1">
        <name>Zn(2+)</name>
        <dbReference type="ChEBI" id="CHEBI:29105"/>
    </cofactor>
</comment>
<dbReference type="InterPro" id="IPR014436">
    <property type="entry name" value="Extradiol_dOase_DODA"/>
</dbReference>
<dbReference type="SUPFAM" id="SSF53213">
    <property type="entry name" value="LigB-like"/>
    <property type="match status" value="1"/>
</dbReference>
<evidence type="ECO:0000259" key="6">
    <source>
        <dbReference type="Pfam" id="PF02900"/>
    </source>
</evidence>
<dbReference type="PIRSF" id="PIRSF006157">
    <property type="entry name" value="Doxgns_DODA"/>
    <property type="match status" value="1"/>
</dbReference>
<keyword evidence="5" id="KW-0560">Oxidoreductase</keyword>
<dbReference type="GO" id="GO:0008270">
    <property type="term" value="F:zinc ion binding"/>
    <property type="evidence" value="ECO:0007669"/>
    <property type="project" value="InterPro"/>
</dbReference>
<dbReference type="eggNOG" id="COG3384">
    <property type="taxonomic scope" value="Bacteria"/>
</dbReference>
<dbReference type="Pfam" id="PF02900">
    <property type="entry name" value="LigB"/>
    <property type="match status" value="1"/>
</dbReference>
<comment type="similarity">
    <text evidence="2">Belongs to the DODA-type extradiol aromatic ring-opening dioxygenase family.</text>
</comment>
<reference evidence="8" key="1">
    <citation type="submission" date="2014-06" db="EMBL/GenBank/DDBJ databases">
        <authorList>
            <person name="Winans N.J."/>
            <person name="Newell P.D."/>
            <person name="Douglas A.E."/>
        </authorList>
    </citation>
    <scope>NUCLEOTIDE SEQUENCE [LARGE SCALE GENOMIC DNA]</scope>
</reference>
<evidence type="ECO:0000256" key="4">
    <source>
        <dbReference type="ARBA" id="ARBA00022833"/>
    </source>
</evidence>
<evidence type="ECO:0000313" key="7">
    <source>
        <dbReference type="EMBL" id="OUJ13945.1"/>
    </source>
</evidence>
<sequence>MFMPATDLSTTTARPQQPTLFIPHGGGPCFFMDWPQTWDHMAAFLRGLGNILPQKPDAIVVVSGHWEEQAVTVTSNAAPDLIYDYYGFPPHTYTLQYPAPGSPDVARHIRTLLQNAGIASAADPQRGFDHGVFIPFMLAFPHADIPVVELSLQTALDPAEHLAIGAALAPLRAQNVLIVGTGLSYHNLRHFMNGSPVTDQPAQAFDTWLTATACAPPPERNLRLTQWAQAPGARLCHPREEHLLPLMIAAGAAGQDKGQQIYSDTVLGKALSGYRFG</sequence>
<organism evidence="7 8">
    <name type="scientific">Acetobacter okinawensis</name>
    <dbReference type="NCBI Taxonomy" id="1076594"/>
    <lineage>
        <taxon>Bacteria</taxon>
        <taxon>Pseudomonadati</taxon>
        <taxon>Pseudomonadota</taxon>
        <taxon>Alphaproteobacteria</taxon>
        <taxon>Acetobacterales</taxon>
        <taxon>Acetobacteraceae</taxon>
        <taxon>Acetobacter</taxon>
    </lineage>
</organism>
<dbReference type="AlphaFoldDB" id="A0A252BYC1"/>
<accession>A0A252BYC1</accession>
<dbReference type="CDD" id="cd07363">
    <property type="entry name" value="45_DOPA_Dioxygenase"/>
    <property type="match status" value="1"/>
</dbReference>
<dbReference type="Proteomes" id="UP000194931">
    <property type="component" value="Unassembled WGS sequence"/>
</dbReference>
<keyword evidence="4" id="KW-0862">Zinc</keyword>
<evidence type="ECO:0000256" key="5">
    <source>
        <dbReference type="ARBA" id="ARBA00023002"/>
    </source>
</evidence>
<dbReference type="GO" id="GO:0008198">
    <property type="term" value="F:ferrous iron binding"/>
    <property type="evidence" value="ECO:0007669"/>
    <property type="project" value="InterPro"/>
</dbReference>
<dbReference type="InterPro" id="IPR004183">
    <property type="entry name" value="Xdiol_dOase_suB"/>
</dbReference>
<dbReference type="Gene3D" id="3.40.830.10">
    <property type="entry name" value="LigB-like"/>
    <property type="match status" value="1"/>
</dbReference>
<evidence type="ECO:0000256" key="2">
    <source>
        <dbReference type="ARBA" id="ARBA00007581"/>
    </source>
</evidence>
<evidence type="ECO:0000256" key="1">
    <source>
        <dbReference type="ARBA" id="ARBA00001947"/>
    </source>
</evidence>
<name>A0A252BYC1_9PROT</name>
<dbReference type="GO" id="GO:0016702">
    <property type="term" value="F:oxidoreductase activity, acting on single donors with incorporation of molecular oxygen, incorporation of two atoms of oxygen"/>
    <property type="evidence" value="ECO:0007669"/>
    <property type="project" value="UniProtKB-ARBA"/>
</dbReference>
<keyword evidence="8" id="KW-1185">Reference proteome</keyword>
<comment type="caution">
    <text evidence="7">The sequence shown here is derived from an EMBL/GenBank/DDBJ whole genome shotgun (WGS) entry which is preliminary data.</text>
</comment>